<evidence type="ECO:0000259" key="2">
    <source>
        <dbReference type="Pfam" id="PF00535"/>
    </source>
</evidence>
<evidence type="ECO:0000313" key="4">
    <source>
        <dbReference type="Proteomes" id="UP001304340"/>
    </source>
</evidence>
<protein>
    <submittedName>
        <fullName evidence="3">Glycosyltransferase family 2 protein</fullName>
    </submittedName>
</protein>
<gene>
    <name evidence="3" type="ORF">SANBI_000844</name>
</gene>
<sequence>MQAPDSPSAAPGRERYADDWLVVPLYNEATVVAEVVAGAIGTFPNIVCVDDGSTDGSGAAARAAGATVLTHAANLGQGAALQTGISFVCEQPGARVLVTFDADGQHQVQDAAEMVDLIASGETSIVFGSRFLDGRTKPGLLKRTILKFAVWFTKQSTGMRLTDAHNGLRAMTVQAARGVHLQQDRMAHASEIVLQLGRTGLPWREHPVHVLYTDYSRGKGQSMWNSVNILVDLLFK</sequence>
<evidence type="ECO:0000313" key="3">
    <source>
        <dbReference type="EMBL" id="WPF83188.1"/>
    </source>
</evidence>
<name>A0AAF0ZAL1_9MICO</name>
<dbReference type="InterPro" id="IPR029044">
    <property type="entry name" value="Nucleotide-diphossugar_trans"/>
</dbReference>
<dbReference type="SUPFAM" id="SSF53448">
    <property type="entry name" value="Nucleotide-diphospho-sugar transferases"/>
    <property type="match status" value="1"/>
</dbReference>
<evidence type="ECO:0000256" key="1">
    <source>
        <dbReference type="ARBA" id="ARBA00006739"/>
    </source>
</evidence>
<dbReference type="AlphaFoldDB" id="A0AAF0ZAL1"/>
<dbReference type="CDD" id="cd04179">
    <property type="entry name" value="DPM_DPG-synthase_like"/>
    <property type="match status" value="1"/>
</dbReference>
<dbReference type="PANTHER" id="PTHR48090:SF7">
    <property type="entry name" value="RFBJ PROTEIN"/>
    <property type="match status" value="1"/>
</dbReference>
<dbReference type="EMBL" id="CP138359">
    <property type="protein sequence ID" value="WPF83188.1"/>
    <property type="molecule type" value="Genomic_DNA"/>
</dbReference>
<dbReference type="InterPro" id="IPR050256">
    <property type="entry name" value="Glycosyltransferase_2"/>
</dbReference>
<dbReference type="InterPro" id="IPR001173">
    <property type="entry name" value="Glyco_trans_2-like"/>
</dbReference>
<reference evidence="4" key="1">
    <citation type="submission" date="2023-11" db="EMBL/GenBank/DDBJ databases">
        <authorList>
            <person name="Helweg L.P."/>
            <person name="Kiel A."/>
            <person name="Hitz F."/>
            <person name="Ruckert-Reed C."/>
            <person name="Busche T."/>
            <person name="Kaltschmidt B."/>
            <person name="Kaltschmidt C."/>
        </authorList>
    </citation>
    <scope>NUCLEOTIDE SEQUENCE [LARGE SCALE GENOMIC DNA]</scope>
    <source>
        <strain evidence="4">4.1</strain>
    </source>
</reference>
<dbReference type="PANTHER" id="PTHR48090">
    <property type="entry name" value="UNDECAPRENYL-PHOSPHATE 4-DEOXY-4-FORMAMIDO-L-ARABINOSE TRANSFERASE-RELATED"/>
    <property type="match status" value="1"/>
</dbReference>
<organism evidence="3 4">
    <name type="scientific">Sanguibacter biliveldensis</name>
    <dbReference type="NCBI Taxonomy" id="3030830"/>
    <lineage>
        <taxon>Bacteria</taxon>
        <taxon>Bacillati</taxon>
        <taxon>Actinomycetota</taxon>
        <taxon>Actinomycetes</taxon>
        <taxon>Micrococcales</taxon>
        <taxon>Sanguibacteraceae</taxon>
        <taxon>Sanguibacter</taxon>
    </lineage>
</organism>
<dbReference type="RefSeq" id="WP_319159244.1">
    <property type="nucleotide sequence ID" value="NZ_CP138359.1"/>
</dbReference>
<accession>A0AAF0ZAL1</accession>
<keyword evidence="4" id="KW-1185">Reference proteome</keyword>
<dbReference type="KEGG" id="sbil:SANBI_000844"/>
<comment type="similarity">
    <text evidence="1">Belongs to the glycosyltransferase 2 family.</text>
</comment>
<dbReference type="Gene3D" id="3.90.550.10">
    <property type="entry name" value="Spore Coat Polysaccharide Biosynthesis Protein SpsA, Chain A"/>
    <property type="match status" value="1"/>
</dbReference>
<dbReference type="Pfam" id="PF00535">
    <property type="entry name" value="Glycos_transf_2"/>
    <property type="match status" value="1"/>
</dbReference>
<feature type="domain" description="Glycosyltransferase 2-like" evidence="2">
    <location>
        <begin position="21"/>
        <end position="137"/>
    </location>
</feature>
<proteinExistence type="inferred from homology"/>
<dbReference type="Proteomes" id="UP001304340">
    <property type="component" value="Chromosome"/>
</dbReference>